<dbReference type="Gene3D" id="3.40.50.150">
    <property type="entry name" value="Vaccinia Virus protein VP39"/>
    <property type="match status" value="1"/>
</dbReference>
<dbReference type="eggNOG" id="KOG3178">
    <property type="taxonomic scope" value="Eukaryota"/>
</dbReference>
<dbReference type="InterPro" id="IPR016461">
    <property type="entry name" value="COMT-like"/>
</dbReference>
<organism evidence="7 8">
    <name type="scientific">Morus notabilis</name>
    <dbReference type="NCBI Taxonomy" id="981085"/>
    <lineage>
        <taxon>Eukaryota</taxon>
        <taxon>Viridiplantae</taxon>
        <taxon>Streptophyta</taxon>
        <taxon>Embryophyta</taxon>
        <taxon>Tracheophyta</taxon>
        <taxon>Spermatophyta</taxon>
        <taxon>Magnoliopsida</taxon>
        <taxon>eudicotyledons</taxon>
        <taxon>Gunneridae</taxon>
        <taxon>Pentapetalae</taxon>
        <taxon>rosids</taxon>
        <taxon>fabids</taxon>
        <taxon>Rosales</taxon>
        <taxon>Moraceae</taxon>
        <taxon>Moreae</taxon>
        <taxon>Morus</taxon>
    </lineage>
</organism>
<dbReference type="InterPro" id="IPR029063">
    <property type="entry name" value="SAM-dependent_MTases_sf"/>
</dbReference>
<dbReference type="SUPFAM" id="SSF53335">
    <property type="entry name" value="S-adenosyl-L-methionine-dependent methyltransferases"/>
    <property type="match status" value="1"/>
</dbReference>
<dbReference type="GO" id="GO:0008171">
    <property type="term" value="F:O-methyltransferase activity"/>
    <property type="evidence" value="ECO:0007669"/>
    <property type="project" value="InterPro"/>
</dbReference>
<dbReference type="PANTHER" id="PTHR11746">
    <property type="entry name" value="O-METHYLTRANSFERASE"/>
    <property type="match status" value="1"/>
</dbReference>
<dbReference type="EMBL" id="KE345102">
    <property type="protein sequence ID" value="EXB93812.1"/>
    <property type="molecule type" value="Genomic_DNA"/>
</dbReference>
<reference evidence="8" key="1">
    <citation type="submission" date="2013-01" db="EMBL/GenBank/DDBJ databases">
        <title>Draft Genome Sequence of a Mulberry Tree, Morus notabilis C.K. Schneid.</title>
        <authorList>
            <person name="He N."/>
            <person name="Zhao S."/>
        </authorList>
    </citation>
    <scope>NUCLEOTIDE SEQUENCE</scope>
</reference>
<evidence type="ECO:0000256" key="1">
    <source>
        <dbReference type="ARBA" id="ARBA00022603"/>
    </source>
</evidence>
<dbReference type="GO" id="GO:0032259">
    <property type="term" value="P:methylation"/>
    <property type="evidence" value="ECO:0007669"/>
    <property type="project" value="UniProtKB-KW"/>
</dbReference>
<accession>W9RUF2</accession>
<feature type="domain" description="O-methyltransferase C-terminal" evidence="5">
    <location>
        <begin position="138"/>
        <end position="251"/>
    </location>
</feature>
<proteinExistence type="inferred from homology"/>
<dbReference type="FunFam" id="1.10.10.10:FF:000836">
    <property type="entry name" value="O-methyltransferase family protein"/>
    <property type="match status" value="1"/>
</dbReference>
<keyword evidence="2 7" id="KW-0808">Transferase</keyword>
<evidence type="ECO:0000256" key="2">
    <source>
        <dbReference type="ARBA" id="ARBA00022679"/>
    </source>
</evidence>
<dbReference type="SUPFAM" id="SSF46785">
    <property type="entry name" value="Winged helix' DNA-binding domain"/>
    <property type="match status" value="1"/>
</dbReference>
<gene>
    <name evidence="7" type="ORF">L484_001145</name>
</gene>
<dbReference type="Pfam" id="PF00891">
    <property type="entry name" value="Methyltransf_2"/>
    <property type="match status" value="2"/>
</dbReference>
<keyword evidence="8" id="KW-1185">Reference proteome</keyword>
<evidence type="ECO:0000256" key="4">
    <source>
        <dbReference type="ARBA" id="ARBA00038277"/>
    </source>
</evidence>
<feature type="domain" description="O-methyltransferase dimerisation" evidence="6">
    <location>
        <begin position="30"/>
        <end position="116"/>
    </location>
</feature>
<dbReference type="Pfam" id="PF08100">
    <property type="entry name" value="Dimerisation"/>
    <property type="match status" value="1"/>
</dbReference>
<dbReference type="Proteomes" id="UP000030645">
    <property type="component" value="Unassembled WGS sequence"/>
</dbReference>
<evidence type="ECO:0000259" key="6">
    <source>
        <dbReference type="Pfam" id="PF08100"/>
    </source>
</evidence>
<dbReference type="InterPro" id="IPR036390">
    <property type="entry name" value="WH_DNA-bd_sf"/>
</dbReference>
<evidence type="ECO:0000256" key="3">
    <source>
        <dbReference type="ARBA" id="ARBA00022691"/>
    </source>
</evidence>
<sequence>MEEIQRDELIKWGIPEEEIEEEERAKVEIWKYIFGFVEMAVVKCAIELGIADVIATHGRPMTLLELSSALDCDPQNLHRIMRFLVNRAIFKEILIRNDAVPTAYYAQTPISRRLMRTGENSMAAFILLESSPPMLAPWHGLSARVMARGTSAFEAAHGEDIWKYAEANPGHARLIDEAMACDARVAVPAIIDGCSDVFDGVRTLVDVGGGNGTALRMLVKGCPWISKGINFDLPHVASVAEKCEGIEHVGGLEVFGRKCTASRKDFVVHFEDEWCSLDNAIKEIQHGGNNVKEEVFECISPIGVSNSLELSELFIVWWVLHDWADDECIHILKKCRAAIPKDIGKVIIAEAVIGNKEQQKEDNKLKDVGLVLDMVMMAHTTKGKERTLDEWAYVIREAGFSRHTVRSIAAVQSVIEAFPA</sequence>
<dbReference type="InterPro" id="IPR036388">
    <property type="entry name" value="WH-like_DNA-bd_sf"/>
</dbReference>
<keyword evidence="1 7" id="KW-0489">Methyltransferase</keyword>
<dbReference type="InterPro" id="IPR012967">
    <property type="entry name" value="COMT_dimerisation"/>
</dbReference>
<evidence type="ECO:0000313" key="8">
    <source>
        <dbReference type="Proteomes" id="UP000030645"/>
    </source>
</evidence>
<dbReference type="Gene3D" id="1.10.10.10">
    <property type="entry name" value="Winged helix-like DNA-binding domain superfamily/Winged helix DNA-binding domain"/>
    <property type="match status" value="1"/>
</dbReference>
<dbReference type="GO" id="GO:0046983">
    <property type="term" value="F:protein dimerization activity"/>
    <property type="evidence" value="ECO:0007669"/>
    <property type="project" value="InterPro"/>
</dbReference>
<dbReference type="PROSITE" id="PS51683">
    <property type="entry name" value="SAM_OMT_II"/>
    <property type="match status" value="1"/>
</dbReference>
<keyword evidence="3" id="KW-0949">S-adenosyl-L-methionine</keyword>
<evidence type="ECO:0000313" key="7">
    <source>
        <dbReference type="EMBL" id="EXB93812.1"/>
    </source>
</evidence>
<name>W9RUF2_9ROSA</name>
<evidence type="ECO:0000259" key="5">
    <source>
        <dbReference type="Pfam" id="PF00891"/>
    </source>
</evidence>
<protein>
    <submittedName>
        <fullName evidence="7">3'-hydroxy-N-methyl-(S)-coclaurine 4'-O-methyltransferase</fullName>
    </submittedName>
</protein>
<dbReference type="InterPro" id="IPR001077">
    <property type="entry name" value="COMT_C"/>
</dbReference>
<dbReference type="AlphaFoldDB" id="W9RUF2"/>
<comment type="similarity">
    <text evidence="4">Belongs to the class I-like SAM-binding methyltransferase superfamily. Cation-independent O-methyltransferase family.</text>
</comment>
<feature type="domain" description="O-methyltransferase C-terminal" evidence="5">
    <location>
        <begin position="311"/>
        <end position="401"/>
    </location>
</feature>